<feature type="transmembrane region" description="Helical" evidence="2">
    <location>
        <begin position="37"/>
        <end position="55"/>
    </location>
</feature>
<keyword evidence="2" id="KW-1133">Transmembrane helix</keyword>
<keyword evidence="2" id="KW-0812">Transmembrane</keyword>
<feature type="compositionally biased region" description="Low complexity" evidence="1">
    <location>
        <begin position="104"/>
        <end position="117"/>
    </location>
</feature>
<accession>A0A8D8W8T5</accession>
<dbReference type="AlphaFoldDB" id="A0A8D8W8T5"/>
<evidence type="ECO:0000256" key="1">
    <source>
        <dbReference type="SAM" id="MobiDB-lite"/>
    </source>
</evidence>
<evidence type="ECO:0000256" key="2">
    <source>
        <dbReference type="SAM" id="Phobius"/>
    </source>
</evidence>
<sequence>MIVRYFWPQSRQTIPGLIGFRVLLIASFFFINSEVGAATGGGATVLILLVAWVTSCPVRGRLLERAGAVEPYRRDVKEALGVASPGLEVTLLGVGVCLSETMLPPSSSLSSSISMTSHWGEEDGTG</sequence>
<reference evidence="3" key="1">
    <citation type="submission" date="2021-05" db="EMBL/GenBank/DDBJ databases">
        <authorList>
            <person name="Alioto T."/>
            <person name="Alioto T."/>
            <person name="Gomez Garrido J."/>
        </authorList>
    </citation>
    <scope>NUCLEOTIDE SEQUENCE</scope>
</reference>
<name>A0A8D8W8T5_9HEMI</name>
<keyword evidence="2" id="KW-0472">Membrane</keyword>
<dbReference type="EMBL" id="HBUF01160690">
    <property type="protein sequence ID" value="CAG6650058.1"/>
    <property type="molecule type" value="Transcribed_RNA"/>
</dbReference>
<proteinExistence type="predicted"/>
<feature type="transmembrane region" description="Helical" evidence="2">
    <location>
        <begin position="12"/>
        <end position="31"/>
    </location>
</feature>
<evidence type="ECO:0000313" key="3">
    <source>
        <dbReference type="EMBL" id="CAG6650058.1"/>
    </source>
</evidence>
<protein>
    <submittedName>
        <fullName evidence="3">Uncharacterized protein</fullName>
    </submittedName>
</protein>
<organism evidence="3">
    <name type="scientific">Cacopsylla melanoneura</name>
    <dbReference type="NCBI Taxonomy" id="428564"/>
    <lineage>
        <taxon>Eukaryota</taxon>
        <taxon>Metazoa</taxon>
        <taxon>Ecdysozoa</taxon>
        <taxon>Arthropoda</taxon>
        <taxon>Hexapoda</taxon>
        <taxon>Insecta</taxon>
        <taxon>Pterygota</taxon>
        <taxon>Neoptera</taxon>
        <taxon>Paraneoptera</taxon>
        <taxon>Hemiptera</taxon>
        <taxon>Sternorrhyncha</taxon>
        <taxon>Psylloidea</taxon>
        <taxon>Psyllidae</taxon>
        <taxon>Psyllinae</taxon>
        <taxon>Cacopsylla</taxon>
    </lineage>
</organism>
<feature type="region of interest" description="Disordered" evidence="1">
    <location>
        <begin position="104"/>
        <end position="126"/>
    </location>
</feature>